<evidence type="ECO:0000313" key="2">
    <source>
        <dbReference type="Proteomes" id="UP000272464"/>
    </source>
</evidence>
<dbReference type="AlphaFoldDB" id="A0A3S1D9Y4"/>
<dbReference type="InterPro" id="IPR020288">
    <property type="entry name" value="Sheath_initiator"/>
</dbReference>
<dbReference type="Gene3D" id="3.10.450.40">
    <property type="match status" value="1"/>
</dbReference>
<keyword evidence="2" id="KW-1185">Reference proteome</keyword>
<dbReference type="Pfam" id="PF10934">
    <property type="entry name" value="Sheath_initiator"/>
    <property type="match status" value="1"/>
</dbReference>
<evidence type="ECO:0000313" key="1">
    <source>
        <dbReference type="EMBL" id="RUT31814.1"/>
    </source>
</evidence>
<dbReference type="SUPFAM" id="SSF160719">
    <property type="entry name" value="gpW/gp25-like"/>
    <property type="match status" value="1"/>
</dbReference>
<accession>A0A3S1D9Y4</accession>
<reference evidence="1 2" key="1">
    <citation type="submission" date="2018-12" db="EMBL/GenBank/DDBJ databases">
        <authorList>
            <person name="Sun L."/>
            <person name="Chen Z."/>
        </authorList>
    </citation>
    <scope>NUCLEOTIDE SEQUENCE [LARGE SCALE GENOMIC DNA]</scope>
    <source>
        <strain evidence="1 2">3-5-3</strain>
    </source>
</reference>
<dbReference type="RefSeq" id="WP_127199194.1">
    <property type="nucleotide sequence ID" value="NZ_RZNX01000003.1"/>
</dbReference>
<gene>
    <name evidence="1" type="ORF">EJP77_10545</name>
</gene>
<comment type="caution">
    <text evidence="1">The sequence shown here is derived from an EMBL/GenBank/DDBJ whole genome shotgun (WGS) entry which is preliminary data.</text>
</comment>
<dbReference type="EMBL" id="RZNX01000003">
    <property type="protein sequence ID" value="RUT31814.1"/>
    <property type="molecule type" value="Genomic_DNA"/>
</dbReference>
<sequence>MALSPLRKQEERFVLLKPQPRASRTYALDFDSGEITGRMIEGMEALRQYIRKAIITPRYRYLIYNGQYGCELDSLLGQDISQELLKSEITRVITEALSYDDRIEGVSRFQVVRKADELHVTFMVQTSEGLIEQEVKI</sequence>
<protein>
    <submittedName>
        <fullName evidence="1">DUF2634 domain-containing protein</fullName>
    </submittedName>
</protein>
<dbReference type="OrthoDB" id="89089at2"/>
<organism evidence="1 2">
    <name type="scientific">Paenibacillus zeisoli</name>
    <dbReference type="NCBI Taxonomy" id="2496267"/>
    <lineage>
        <taxon>Bacteria</taxon>
        <taxon>Bacillati</taxon>
        <taxon>Bacillota</taxon>
        <taxon>Bacilli</taxon>
        <taxon>Bacillales</taxon>
        <taxon>Paenibacillaceae</taxon>
        <taxon>Paenibacillus</taxon>
    </lineage>
</organism>
<dbReference type="Proteomes" id="UP000272464">
    <property type="component" value="Unassembled WGS sequence"/>
</dbReference>
<proteinExistence type="predicted"/>
<name>A0A3S1D9Y4_9BACL</name>